<dbReference type="GO" id="GO:0016020">
    <property type="term" value="C:membrane"/>
    <property type="evidence" value="ECO:0007669"/>
    <property type="project" value="UniProtKB-SubCell"/>
</dbReference>
<name>A0A0C9UFH2_SPHS4</name>
<evidence type="ECO:0000313" key="7">
    <source>
        <dbReference type="EMBL" id="KIJ33519.1"/>
    </source>
</evidence>
<reference evidence="7 8" key="1">
    <citation type="submission" date="2014-06" db="EMBL/GenBank/DDBJ databases">
        <title>Evolutionary Origins and Diversification of the Mycorrhizal Mutualists.</title>
        <authorList>
            <consortium name="DOE Joint Genome Institute"/>
            <consortium name="Mycorrhizal Genomics Consortium"/>
            <person name="Kohler A."/>
            <person name="Kuo A."/>
            <person name="Nagy L.G."/>
            <person name="Floudas D."/>
            <person name="Copeland A."/>
            <person name="Barry K.W."/>
            <person name="Cichocki N."/>
            <person name="Veneault-Fourrey C."/>
            <person name="LaButti K."/>
            <person name="Lindquist E.A."/>
            <person name="Lipzen A."/>
            <person name="Lundell T."/>
            <person name="Morin E."/>
            <person name="Murat C."/>
            <person name="Riley R."/>
            <person name="Ohm R."/>
            <person name="Sun H."/>
            <person name="Tunlid A."/>
            <person name="Henrissat B."/>
            <person name="Grigoriev I.V."/>
            <person name="Hibbett D.S."/>
            <person name="Martin F."/>
        </authorList>
    </citation>
    <scope>NUCLEOTIDE SEQUENCE [LARGE SCALE GENOMIC DNA]</scope>
    <source>
        <strain evidence="7 8">SS14</strain>
    </source>
</reference>
<comment type="subcellular location">
    <subcellularLocation>
        <location evidence="1">Membrane</location>
        <topology evidence="1">Multi-pass membrane protein</topology>
    </subcellularLocation>
</comment>
<dbReference type="AlphaFoldDB" id="A0A0C9UFH2"/>
<feature type="transmembrane region" description="Helical" evidence="5">
    <location>
        <begin position="129"/>
        <end position="147"/>
    </location>
</feature>
<dbReference type="Proteomes" id="UP000054279">
    <property type="component" value="Unassembled WGS sequence"/>
</dbReference>
<keyword evidence="3 5" id="KW-1133">Transmembrane helix</keyword>
<dbReference type="InterPro" id="IPR050186">
    <property type="entry name" value="TPT_transporter"/>
</dbReference>
<feature type="transmembrane region" description="Helical" evidence="5">
    <location>
        <begin position="323"/>
        <end position="342"/>
    </location>
</feature>
<evidence type="ECO:0000313" key="8">
    <source>
        <dbReference type="Proteomes" id="UP000054279"/>
    </source>
</evidence>
<feature type="transmembrane region" description="Helical" evidence="5">
    <location>
        <begin position="178"/>
        <end position="201"/>
    </location>
</feature>
<dbReference type="OrthoDB" id="10261634at2759"/>
<protein>
    <recommendedName>
        <fullName evidence="6">Sugar phosphate transporter domain-containing protein</fullName>
    </recommendedName>
</protein>
<proteinExistence type="predicted"/>
<keyword evidence="2 5" id="KW-0812">Transmembrane</keyword>
<keyword evidence="4 5" id="KW-0472">Membrane</keyword>
<dbReference type="HOGENOM" id="CLU_033641_3_0_1"/>
<organism evidence="7 8">
    <name type="scientific">Sphaerobolus stellatus (strain SS14)</name>
    <dbReference type="NCBI Taxonomy" id="990650"/>
    <lineage>
        <taxon>Eukaryota</taxon>
        <taxon>Fungi</taxon>
        <taxon>Dikarya</taxon>
        <taxon>Basidiomycota</taxon>
        <taxon>Agaricomycotina</taxon>
        <taxon>Agaricomycetes</taxon>
        <taxon>Phallomycetidae</taxon>
        <taxon>Geastrales</taxon>
        <taxon>Sphaerobolaceae</taxon>
        <taxon>Sphaerobolus</taxon>
    </lineage>
</organism>
<feature type="transmembrane region" description="Helical" evidence="5">
    <location>
        <begin position="100"/>
        <end position="123"/>
    </location>
</feature>
<evidence type="ECO:0000256" key="4">
    <source>
        <dbReference type="ARBA" id="ARBA00023136"/>
    </source>
</evidence>
<accession>A0A0C9UFH2</accession>
<evidence type="ECO:0000256" key="1">
    <source>
        <dbReference type="ARBA" id="ARBA00004141"/>
    </source>
</evidence>
<feature type="transmembrane region" description="Helical" evidence="5">
    <location>
        <begin position="66"/>
        <end position="88"/>
    </location>
</feature>
<dbReference type="Pfam" id="PF03151">
    <property type="entry name" value="TPT"/>
    <property type="match status" value="1"/>
</dbReference>
<feature type="domain" description="Sugar phosphate transporter" evidence="6">
    <location>
        <begin position="41"/>
        <end position="339"/>
    </location>
</feature>
<feature type="transmembrane region" description="Helical" evidence="5">
    <location>
        <begin position="269"/>
        <end position="289"/>
    </location>
</feature>
<evidence type="ECO:0000256" key="2">
    <source>
        <dbReference type="ARBA" id="ARBA00022692"/>
    </source>
</evidence>
<dbReference type="InterPro" id="IPR004853">
    <property type="entry name" value="Sugar_P_trans_dom"/>
</dbReference>
<evidence type="ECO:0000256" key="5">
    <source>
        <dbReference type="SAM" id="Phobius"/>
    </source>
</evidence>
<gene>
    <name evidence="7" type="ORF">M422DRAFT_183079</name>
</gene>
<evidence type="ECO:0000259" key="6">
    <source>
        <dbReference type="Pfam" id="PF03151"/>
    </source>
</evidence>
<evidence type="ECO:0000256" key="3">
    <source>
        <dbReference type="ARBA" id="ARBA00022989"/>
    </source>
</evidence>
<dbReference type="PANTHER" id="PTHR11132">
    <property type="entry name" value="SOLUTE CARRIER FAMILY 35"/>
    <property type="match status" value="1"/>
</dbReference>
<keyword evidence="8" id="KW-1185">Reference proteome</keyword>
<sequence>MPGHHPGDILPITSRRSSIRASRSRWSRRWRRFVNSEPFWLILYFIFNLGLTLYNKLVLVHFPFPYTLTALHTFSGTIGSYIAMEMGYFTPARLSPQENAVLTAFSFLYTINIAISNLSLQLVTVPFHQVVRAATPLFIIVLSYLFLSRTLSTAKLLSLAPVIFGVGFATYGDYYFTVLGFLLTLLGTLLAALKTIATHLLQTGHSVSPNRRIPFPNLLPARPLKLHPLDLLLRMSPLAFIQCVIYAYFSGELSRVSAYSAANMNRQRALSLAVNGAMAFGLNVVSFTANSKVGPLSITVAANVKQVLTILLAVSIFNLTITPANGLGIALTLFGGAWYATVEYREKKRRMELHALTSPAAR</sequence>
<dbReference type="EMBL" id="KN837211">
    <property type="protein sequence ID" value="KIJ33519.1"/>
    <property type="molecule type" value="Genomic_DNA"/>
</dbReference>
<feature type="transmembrane region" description="Helical" evidence="5">
    <location>
        <begin position="33"/>
        <end position="54"/>
    </location>
</feature>